<comment type="similarity">
    <text evidence="1">Belongs to the SNAP family.</text>
</comment>
<keyword evidence="5" id="KW-1185">Reference proteome</keyword>
<dbReference type="GO" id="GO:0005483">
    <property type="term" value="F:soluble NSF attachment protein activity"/>
    <property type="evidence" value="ECO:0007669"/>
    <property type="project" value="TreeGrafter"/>
</dbReference>
<dbReference type="KEGG" id="ngr:NAEGRDRAFT_58090"/>
<evidence type="ECO:0000256" key="1">
    <source>
        <dbReference type="ARBA" id="ARBA00010050"/>
    </source>
</evidence>
<dbReference type="Proteomes" id="UP000006671">
    <property type="component" value="Unassembled WGS sequence"/>
</dbReference>
<keyword evidence="3" id="KW-0653">Protein transport</keyword>
<dbReference type="InParanoid" id="D2VFW2"/>
<evidence type="ECO:0000313" key="5">
    <source>
        <dbReference type="Proteomes" id="UP000006671"/>
    </source>
</evidence>
<dbReference type="GO" id="GO:0006886">
    <property type="term" value="P:intracellular protein transport"/>
    <property type="evidence" value="ECO:0007669"/>
    <property type="project" value="InterPro"/>
</dbReference>
<keyword evidence="2" id="KW-0813">Transport</keyword>
<gene>
    <name evidence="4" type="ORF">NAEGRDRAFT_58090</name>
</gene>
<reference evidence="4 5" key="1">
    <citation type="journal article" date="2010" name="Cell">
        <title>The genome of Naegleria gruberi illuminates early eukaryotic versatility.</title>
        <authorList>
            <person name="Fritz-Laylin L.K."/>
            <person name="Prochnik S.E."/>
            <person name="Ginger M.L."/>
            <person name="Dacks J.B."/>
            <person name="Carpenter M.L."/>
            <person name="Field M.C."/>
            <person name="Kuo A."/>
            <person name="Paredez A."/>
            <person name="Chapman J."/>
            <person name="Pham J."/>
            <person name="Shu S."/>
            <person name="Neupane R."/>
            <person name="Cipriano M."/>
            <person name="Mancuso J."/>
            <person name="Tu H."/>
            <person name="Salamov A."/>
            <person name="Lindquist E."/>
            <person name="Shapiro H."/>
            <person name="Lucas S."/>
            <person name="Grigoriev I.V."/>
            <person name="Cande W.Z."/>
            <person name="Fulton C."/>
            <person name="Rokhsar D.S."/>
            <person name="Dawson S.C."/>
        </authorList>
    </citation>
    <scope>NUCLEOTIDE SEQUENCE [LARGE SCALE GENOMIC DNA]</scope>
    <source>
        <strain evidence="4 5">NEG-M</strain>
    </source>
</reference>
<dbReference type="STRING" id="5762.D2VFW2"/>
<dbReference type="GO" id="GO:0031201">
    <property type="term" value="C:SNARE complex"/>
    <property type="evidence" value="ECO:0007669"/>
    <property type="project" value="TreeGrafter"/>
</dbReference>
<dbReference type="GO" id="GO:0019905">
    <property type="term" value="F:syntaxin binding"/>
    <property type="evidence" value="ECO:0007669"/>
    <property type="project" value="TreeGrafter"/>
</dbReference>
<evidence type="ECO:0000313" key="4">
    <source>
        <dbReference type="EMBL" id="EFC44258.1"/>
    </source>
</evidence>
<dbReference type="AlphaFoldDB" id="D2VFW2"/>
<dbReference type="GO" id="GO:0005774">
    <property type="term" value="C:vacuolar membrane"/>
    <property type="evidence" value="ECO:0007669"/>
    <property type="project" value="TreeGrafter"/>
</dbReference>
<dbReference type="OMA" id="TEIRACK"/>
<dbReference type="PANTHER" id="PTHR13768:SF8">
    <property type="entry name" value="ALPHA-SOLUBLE NSF ATTACHMENT PROTEIN"/>
    <property type="match status" value="1"/>
</dbReference>
<evidence type="ECO:0000256" key="3">
    <source>
        <dbReference type="ARBA" id="ARBA00022927"/>
    </source>
</evidence>
<dbReference type="Pfam" id="PF14938">
    <property type="entry name" value="SNAP"/>
    <property type="match status" value="1"/>
</dbReference>
<dbReference type="PANTHER" id="PTHR13768">
    <property type="entry name" value="SOLUBLE NSF ATTACHMENT PROTEIN SNAP"/>
    <property type="match status" value="1"/>
</dbReference>
<dbReference type="GeneID" id="8848068"/>
<dbReference type="EMBL" id="GG738869">
    <property type="protein sequence ID" value="EFC44258.1"/>
    <property type="molecule type" value="Genomic_DNA"/>
</dbReference>
<protein>
    <submittedName>
        <fullName evidence="4">NSF attachment protein</fullName>
    </submittedName>
</protein>
<dbReference type="eggNOG" id="KOG1586">
    <property type="taxonomic scope" value="Eukaryota"/>
</dbReference>
<dbReference type="VEuPathDB" id="AmoebaDB:NAEGRDRAFT_58090"/>
<organism evidence="5">
    <name type="scientific">Naegleria gruberi</name>
    <name type="common">Amoeba</name>
    <dbReference type="NCBI Taxonomy" id="5762"/>
    <lineage>
        <taxon>Eukaryota</taxon>
        <taxon>Discoba</taxon>
        <taxon>Heterolobosea</taxon>
        <taxon>Tetramitia</taxon>
        <taxon>Eutetramitia</taxon>
        <taxon>Vahlkampfiidae</taxon>
        <taxon>Naegleria</taxon>
    </lineage>
</organism>
<proteinExistence type="inferred from homology"/>
<dbReference type="SUPFAM" id="SSF48452">
    <property type="entry name" value="TPR-like"/>
    <property type="match status" value="1"/>
</dbReference>
<dbReference type="InterPro" id="IPR000744">
    <property type="entry name" value="NSF_attach"/>
</dbReference>
<sequence>MPPKLPEVDEGVFDEVDSALFEAQRIKGQLLKKEAQSIANRSVYFGNKIKDSIEKYKEAADFFMTGNDNQQAIDCFEQALILMEKKPKEFRSREKGEVYLEISECLREIGVRTVKEMERLEEITQNACILLAEDGKFYKSAGIEKDLAKFLEEEGPSVDNVGELEENYFYAKAIEHYKNAGEMFQTENSKTSMMECFLKCAEIYGLIADYSNAMKYFEKVASVLASEKLTAFNAREPLLRSFLCKILENLAKAENDDLTGALCQGYEDLRDCYDRYCEICIHLDGSLEGNMILKLIESVKKKNPKEMASALKKFDKMKTLDSWNTTLLLKIKEAISVLDLT</sequence>
<dbReference type="InterPro" id="IPR011990">
    <property type="entry name" value="TPR-like_helical_dom_sf"/>
</dbReference>
<name>D2VFW2_NAEGR</name>
<accession>D2VFW2</accession>
<dbReference type="OrthoDB" id="9984275at2759"/>
<dbReference type="GO" id="GO:0035494">
    <property type="term" value="P:SNARE complex disassembly"/>
    <property type="evidence" value="ECO:0007669"/>
    <property type="project" value="TreeGrafter"/>
</dbReference>
<dbReference type="Gene3D" id="1.25.40.10">
    <property type="entry name" value="Tetratricopeptide repeat domain"/>
    <property type="match status" value="1"/>
</dbReference>
<dbReference type="RefSeq" id="XP_002677002.1">
    <property type="nucleotide sequence ID" value="XM_002676956.1"/>
</dbReference>
<evidence type="ECO:0000256" key="2">
    <source>
        <dbReference type="ARBA" id="ARBA00022448"/>
    </source>
</evidence>